<feature type="compositionally biased region" description="Basic and acidic residues" evidence="1">
    <location>
        <begin position="39"/>
        <end position="74"/>
    </location>
</feature>
<gene>
    <name evidence="2" type="ORF">PSYPI_33323</name>
</gene>
<organism evidence="2 3">
    <name type="scientific">Pseudomonas syringae pv. pisi str. 1704B</name>
    <dbReference type="NCBI Taxonomy" id="629263"/>
    <lineage>
        <taxon>Bacteria</taxon>
        <taxon>Pseudomonadati</taxon>
        <taxon>Pseudomonadota</taxon>
        <taxon>Gammaproteobacteria</taxon>
        <taxon>Pseudomonadales</taxon>
        <taxon>Pseudomonadaceae</taxon>
        <taxon>Pseudomonas</taxon>
        <taxon>Pseudomonas syringae</taxon>
    </lineage>
</organism>
<evidence type="ECO:0000313" key="2">
    <source>
        <dbReference type="EMBL" id="EGH46909.1"/>
    </source>
</evidence>
<feature type="region of interest" description="Disordered" evidence="1">
    <location>
        <begin position="1"/>
        <end position="86"/>
    </location>
</feature>
<reference evidence="2 3" key="1">
    <citation type="journal article" date="2011" name="PLoS Pathog.">
        <title>Dynamic evolution of pathogenicity revealed by sequencing and comparative genomics of 19 Pseudomonas syringae isolates.</title>
        <authorList>
            <person name="Baltrus D.A."/>
            <person name="Nishimura M.T."/>
            <person name="Romanchuk A."/>
            <person name="Chang J.H."/>
            <person name="Mukhtar M.S."/>
            <person name="Cherkis K."/>
            <person name="Roach J."/>
            <person name="Grant S.R."/>
            <person name="Jones C.D."/>
            <person name="Dangl J.L."/>
        </authorList>
    </citation>
    <scope>NUCLEOTIDE SEQUENCE [LARGE SCALE GENOMIC DNA]</scope>
    <source>
        <strain evidence="2 3">1704B</strain>
    </source>
</reference>
<dbReference type="AlphaFoldDB" id="F3GIK6"/>
<protein>
    <submittedName>
        <fullName evidence="2">Uncharacterized protein</fullName>
    </submittedName>
</protein>
<name>F3GIK6_PSESJ</name>
<feature type="non-terminal residue" evidence="2">
    <location>
        <position position="119"/>
    </location>
</feature>
<dbReference type="Proteomes" id="UP000004986">
    <property type="component" value="Unassembled WGS sequence"/>
</dbReference>
<comment type="caution">
    <text evidence="2">The sequence shown here is derived from an EMBL/GenBank/DDBJ whole genome shotgun (WGS) entry which is preliminary data.</text>
</comment>
<feature type="compositionally biased region" description="Basic and acidic residues" evidence="1">
    <location>
        <begin position="1"/>
        <end position="14"/>
    </location>
</feature>
<accession>F3GIK6</accession>
<proteinExistence type="predicted"/>
<keyword evidence="3" id="KW-1185">Reference proteome</keyword>
<dbReference type="HOGENOM" id="CLU_2066489_0_0_6"/>
<sequence>MLDGRGQSDRDNEQNRLPVEFRCSEVRQGQPGGVSDFFGIDHTKVERQREAHQHAGDDRHQTENAFAEHRHDQRGQQGGHRNQHGGLIRNQLHAIAGLAHRHVGCNRGHGQTVEMLTCL</sequence>
<evidence type="ECO:0000313" key="3">
    <source>
        <dbReference type="Proteomes" id="UP000004986"/>
    </source>
</evidence>
<evidence type="ECO:0000256" key="1">
    <source>
        <dbReference type="SAM" id="MobiDB-lite"/>
    </source>
</evidence>
<dbReference type="EMBL" id="AEAI01001852">
    <property type="protein sequence ID" value="EGH46909.1"/>
    <property type="molecule type" value="Genomic_DNA"/>
</dbReference>